<evidence type="ECO:0000313" key="1">
    <source>
        <dbReference type="EMBL" id="TAI48388.1"/>
    </source>
</evidence>
<dbReference type="GO" id="GO:0005975">
    <property type="term" value="P:carbohydrate metabolic process"/>
    <property type="evidence" value="ECO:0007669"/>
    <property type="project" value="UniProtKB-ARBA"/>
</dbReference>
<gene>
    <name evidence="1" type="ORF">EW142_00860</name>
</gene>
<dbReference type="OrthoDB" id="2634655at2"/>
<name>A0A4Q8QGM9_9FLAO</name>
<dbReference type="GO" id="GO:0004553">
    <property type="term" value="F:hydrolase activity, hydrolyzing O-glycosyl compounds"/>
    <property type="evidence" value="ECO:0007669"/>
    <property type="project" value="UniProtKB-ARBA"/>
</dbReference>
<keyword evidence="2" id="KW-1185">Reference proteome</keyword>
<proteinExistence type="predicted"/>
<organism evidence="1 2">
    <name type="scientific">Flagellimonas allohymeniacidonis</name>
    <dbReference type="NCBI Taxonomy" id="2517819"/>
    <lineage>
        <taxon>Bacteria</taxon>
        <taxon>Pseudomonadati</taxon>
        <taxon>Bacteroidota</taxon>
        <taxon>Flavobacteriia</taxon>
        <taxon>Flavobacteriales</taxon>
        <taxon>Flavobacteriaceae</taxon>
        <taxon>Flagellimonas</taxon>
    </lineage>
</organism>
<dbReference type="EMBL" id="SGIU01000001">
    <property type="protein sequence ID" value="TAI48388.1"/>
    <property type="molecule type" value="Genomic_DNA"/>
</dbReference>
<reference evidence="1 2" key="1">
    <citation type="submission" date="2019-02" db="EMBL/GenBank/DDBJ databases">
        <title>Draft genome sequence of Muricauda sp. 176CP4-71.</title>
        <authorList>
            <person name="Park J.-S."/>
        </authorList>
    </citation>
    <scope>NUCLEOTIDE SEQUENCE [LARGE SCALE GENOMIC DNA]</scope>
    <source>
        <strain evidence="1 2">176CP4-71</strain>
    </source>
</reference>
<dbReference type="InterPro" id="IPR013320">
    <property type="entry name" value="ConA-like_dom_sf"/>
</dbReference>
<accession>A0A4Q8QGM9</accession>
<dbReference type="SUPFAM" id="SSF49899">
    <property type="entry name" value="Concanavalin A-like lectins/glucanases"/>
    <property type="match status" value="1"/>
</dbReference>
<sequence length="397" mass="45316">MIEKWFENDPAQCKSAYSFGPISTKTTTMQIRYTNLLFIVFLATMFVNAQKSIFQSEEYTVYSEDNEDVMVMDTLFKGRKALMLDGNRRSIALLEGMNTKNFRVEMDIAGKVMSGLGFHAKDGLNYQFIYFRPGLGNTQEAIQYIPIYNGALSWVFYNYPVYETKADIKSLEWFHAAFEVRGNNLKVFVNGEPEPKMDIPILENPINGGGLLLRSLFGPSYFANITYRPLAIPEKEENSQTKTGFLTQWEISRQFSQDTTAQHFEGILEQAQALDDWKSIHIPEDAYVNFAQYFEYPNGVVVAKTNIESDKAAVQHLDFDFVGRIKIILNGNTLFANKKIKFERVFDGTYTVGLPFKKGDNELVVIAEGDAAFFGKGFRYLGRNQYTNWGFVAKIKP</sequence>
<comment type="caution">
    <text evidence="1">The sequence shown here is derived from an EMBL/GenBank/DDBJ whole genome shotgun (WGS) entry which is preliminary data.</text>
</comment>
<dbReference type="AlphaFoldDB" id="A0A4Q8QGM9"/>
<evidence type="ECO:0008006" key="3">
    <source>
        <dbReference type="Google" id="ProtNLM"/>
    </source>
</evidence>
<protein>
    <recommendedName>
        <fullName evidence="3">3-keto-disaccharide hydrolase domain-containing protein</fullName>
    </recommendedName>
</protein>
<dbReference type="RefSeq" id="WP_130608314.1">
    <property type="nucleotide sequence ID" value="NZ_SGIU01000001.1"/>
</dbReference>
<evidence type="ECO:0000313" key="2">
    <source>
        <dbReference type="Proteomes" id="UP000291981"/>
    </source>
</evidence>
<dbReference type="Proteomes" id="UP000291981">
    <property type="component" value="Unassembled WGS sequence"/>
</dbReference>
<dbReference type="Gene3D" id="2.60.120.560">
    <property type="entry name" value="Exo-inulinase, domain 1"/>
    <property type="match status" value="1"/>
</dbReference>